<evidence type="ECO:0000256" key="5">
    <source>
        <dbReference type="SAM" id="Coils"/>
    </source>
</evidence>
<evidence type="ECO:0000256" key="2">
    <source>
        <dbReference type="ARBA" id="ARBA00022771"/>
    </source>
</evidence>
<dbReference type="SUPFAM" id="SSF57850">
    <property type="entry name" value="RING/U-box"/>
    <property type="match status" value="1"/>
</dbReference>
<dbReference type="InterPro" id="IPR013083">
    <property type="entry name" value="Znf_RING/FYVE/PHD"/>
</dbReference>
<gene>
    <name evidence="8" type="ORF">PMAYCL1PPCAC_25145</name>
</gene>
<feature type="non-terminal residue" evidence="8">
    <location>
        <position position="1"/>
    </location>
</feature>
<dbReference type="PROSITE" id="PS50089">
    <property type="entry name" value="ZF_RING_2"/>
    <property type="match status" value="1"/>
</dbReference>
<keyword evidence="2 4" id="KW-0863">Zinc-finger</keyword>
<dbReference type="EMBL" id="BTRK01000005">
    <property type="protein sequence ID" value="GMR54950.1"/>
    <property type="molecule type" value="Genomic_DNA"/>
</dbReference>
<dbReference type="GO" id="GO:0008270">
    <property type="term" value="F:zinc ion binding"/>
    <property type="evidence" value="ECO:0007669"/>
    <property type="project" value="UniProtKB-KW"/>
</dbReference>
<feature type="domain" description="RING-type" evidence="7">
    <location>
        <begin position="297"/>
        <end position="339"/>
    </location>
</feature>
<dbReference type="InterPro" id="IPR017907">
    <property type="entry name" value="Znf_RING_CS"/>
</dbReference>
<evidence type="ECO:0000313" key="8">
    <source>
        <dbReference type="EMBL" id="GMR54950.1"/>
    </source>
</evidence>
<comment type="caution">
    <text evidence="8">The sequence shown here is derived from an EMBL/GenBank/DDBJ whole genome shotgun (WGS) entry which is preliminary data.</text>
</comment>
<keyword evidence="1" id="KW-0479">Metal-binding</keyword>
<organism evidence="8 9">
    <name type="scientific">Pristionchus mayeri</name>
    <dbReference type="NCBI Taxonomy" id="1317129"/>
    <lineage>
        <taxon>Eukaryota</taxon>
        <taxon>Metazoa</taxon>
        <taxon>Ecdysozoa</taxon>
        <taxon>Nematoda</taxon>
        <taxon>Chromadorea</taxon>
        <taxon>Rhabditida</taxon>
        <taxon>Rhabditina</taxon>
        <taxon>Diplogasteromorpha</taxon>
        <taxon>Diplogasteroidea</taxon>
        <taxon>Neodiplogasteridae</taxon>
        <taxon>Pristionchus</taxon>
    </lineage>
</organism>
<accession>A0AAN5D2N5</accession>
<evidence type="ECO:0000313" key="9">
    <source>
        <dbReference type="Proteomes" id="UP001328107"/>
    </source>
</evidence>
<name>A0AAN5D2N5_9BILA</name>
<dbReference type="Proteomes" id="UP001328107">
    <property type="component" value="Unassembled WGS sequence"/>
</dbReference>
<evidence type="ECO:0000256" key="1">
    <source>
        <dbReference type="ARBA" id="ARBA00022723"/>
    </source>
</evidence>
<dbReference type="PROSITE" id="PS00518">
    <property type="entry name" value="ZF_RING_1"/>
    <property type="match status" value="1"/>
</dbReference>
<dbReference type="Pfam" id="PF13920">
    <property type="entry name" value="zf-C3HC4_3"/>
    <property type="match status" value="1"/>
</dbReference>
<dbReference type="Gene3D" id="3.30.40.10">
    <property type="entry name" value="Zinc/RING finger domain, C3HC4 (zinc finger)"/>
    <property type="match status" value="1"/>
</dbReference>
<sequence>DSSLFQGMSGEGPPNNDLPGNAPEYRVFHPRFLGDHVLHTQQAAAAEGGAVPQPQAIQPQRAGEPYNVHPMNAAVEQAAAGAEQARREAQMRQYLQHLANRQAQQQHHQQQQQQHQQMQRNIMAQQQDELRAQQAAVIAAAMNRQMQMQPQMQQIQNQQPEVHQMWAGGEGPQPMNVAPPRPANPQNMRFYQVRAGAPVHGVVRIGGGPQVAHVDAHAAQAAQAAHAAAARAAHAVAHAHHVQMVAAPAHDHGIYMMRAQQPVGPPEAPEVRAARLKAERDANEETDNLARRYSRACFICTNPNPLRRAVLVACGHIICSPCAEEAKGSSCHLKCPFCRKPSTFVKIFEDEAKEEESDKQHQPPPKRRHDDGVNDESESTSTNEPAP</sequence>
<dbReference type="InterPro" id="IPR001841">
    <property type="entry name" value="Znf_RING"/>
</dbReference>
<evidence type="ECO:0000256" key="4">
    <source>
        <dbReference type="PROSITE-ProRule" id="PRU00175"/>
    </source>
</evidence>
<dbReference type="AlphaFoldDB" id="A0AAN5D2N5"/>
<keyword evidence="9" id="KW-1185">Reference proteome</keyword>
<evidence type="ECO:0000256" key="6">
    <source>
        <dbReference type="SAM" id="MobiDB-lite"/>
    </source>
</evidence>
<evidence type="ECO:0000256" key="3">
    <source>
        <dbReference type="ARBA" id="ARBA00022833"/>
    </source>
</evidence>
<evidence type="ECO:0000259" key="7">
    <source>
        <dbReference type="PROSITE" id="PS50089"/>
    </source>
</evidence>
<feature type="coiled-coil region" evidence="5">
    <location>
        <begin position="72"/>
        <end position="128"/>
    </location>
</feature>
<feature type="region of interest" description="Disordered" evidence="6">
    <location>
        <begin position="1"/>
        <end position="24"/>
    </location>
</feature>
<keyword evidence="3" id="KW-0862">Zinc</keyword>
<keyword evidence="5" id="KW-0175">Coiled coil</keyword>
<proteinExistence type="predicted"/>
<protein>
    <recommendedName>
        <fullName evidence="7">RING-type domain-containing protein</fullName>
    </recommendedName>
</protein>
<dbReference type="PANTHER" id="PTHR16450:SF1">
    <property type="entry name" value="PROTEIN CBG12045"/>
    <property type="match status" value="1"/>
</dbReference>
<feature type="region of interest" description="Disordered" evidence="6">
    <location>
        <begin position="349"/>
        <end position="387"/>
    </location>
</feature>
<reference evidence="9" key="1">
    <citation type="submission" date="2022-10" db="EMBL/GenBank/DDBJ databases">
        <title>Genome assembly of Pristionchus species.</title>
        <authorList>
            <person name="Yoshida K."/>
            <person name="Sommer R.J."/>
        </authorList>
    </citation>
    <scope>NUCLEOTIDE SEQUENCE [LARGE SCALE GENOMIC DNA]</scope>
    <source>
        <strain evidence="9">RS5460</strain>
    </source>
</reference>
<dbReference type="PANTHER" id="PTHR16450">
    <property type="entry name" value="RING FINGER PROTEIN 186"/>
    <property type="match status" value="1"/>
</dbReference>